<dbReference type="SUPFAM" id="SSF53901">
    <property type="entry name" value="Thiolase-like"/>
    <property type="match status" value="2"/>
</dbReference>
<comment type="function">
    <text evidence="8">Involved in the biosynthesis of antibiotic erythromycin via the biosynthesis of its aglycone precursor, 6-deoxyerythronolide B (6-dEB).</text>
</comment>
<dbReference type="SMART" id="SM01294">
    <property type="entry name" value="PKS_PP_betabranch"/>
    <property type="match status" value="3"/>
</dbReference>
<evidence type="ECO:0000256" key="12">
    <source>
        <dbReference type="PROSITE-ProRule" id="PRU01363"/>
    </source>
</evidence>
<feature type="domain" description="PKS/mFAS DH" evidence="16">
    <location>
        <begin position="142"/>
        <end position="414"/>
    </location>
</feature>
<dbReference type="InterPro" id="IPR020807">
    <property type="entry name" value="PKS_DH"/>
</dbReference>
<dbReference type="InterPro" id="IPR014030">
    <property type="entry name" value="Ketoacyl_synth_N"/>
</dbReference>
<dbReference type="InterPro" id="IPR009081">
    <property type="entry name" value="PP-bd_ACP"/>
</dbReference>
<dbReference type="InterPro" id="IPR020841">
    <property type="entry name" value="PKS_Beta-ketoAc_synthase_dom"/>
</dbReference>
<dbReference type="InterPro" id="IPR001227">
    <property type="entry name" value="Ac_transferase_dom_sf"/>
</dbReference>
<evidence type="ECO:0000256" key="13">
    <source>
        <dbReference type="SAM" id="MobiDB-lite"/>
    </source>
</evidence>
<dbReference type="InterPro" id="IPR016039">
    <property type="entry name" value="Thiolase-like"/>
</dbReference>
<feature type="region of interest" description="C-terminal hotdog fold" evidence="12">
    <location>
        <begin position="278"/>
        <end position="414"/>
    </location>
</feature>
<dbReference type="InterPro" id="IPR036291">
    <property type="entry name" value="NAD(P)-bd_dom_sf"/>
</dbReference>
<evidence type="ECO:0000256" key="7">
    <source>
        <dbReference type="ARBA" id="ARBA00052442"/>
    </source>
</evidence>
<dbReference type="Pfam" id="PF22953">
    <property type="entry name" value="SpnB_Rossmann"/>
    <property type="match status" value="1"/>
</dbReference>
<dbReference type="FunFam" id="3.40.366.10:FF:000002">
    <property type="entry name" value="Probable polyketide synthase 2"/>
    <property type="match status" value="1"/>
</dbReference>
<evidence type="ECO:0000256" key="11">
    <source>
        <dbReference type="ARBA" id="ARBA00066981"/>
    </source>
</evidence>
<evidence type="ECO:0000256" key="2">
    <source>
        <dbReference type="ARBA" id="ARBA00022553"/>
    </source>
</evidence>
<feature type="region of interest" description="Disordered" evidence="13">
    <location>
        <begin position="2499"/>
        <end position="2520"/>
    </location>
</feature>
<feature type="domain" description="Carrier" evidence="14">
    <location>
        <begin position="852"/>
        <end position="927"/>
    </location>
</feature>
<dbReference type="InterPro" id="IPR049552">
    <property type="entry name" value="PKS_DH_N"/>
</dbReference>
<feature type="domain" description="Carrier" evidence="14">
    <location>
        <begin position="4020"/>
        <end position="4098"/>
    </location>
</feature>
<dbReference type="InterPro" id="IPR016036">
    <property type="entry name" value="Malonyl_transacylase_ACP-bd"/>
</dbReference>
<dbReference type="Pfam" id="PF00550">
    <property type="entry name" value="PP-binding"/>
    <property type="match status" value="3"/>
</dbReference>
<protein>
    <recommendedName>
        <fullName evidence="11">6-deoxyerythronolide-B synthase</fullName>
        <ecNumber evidence="11">2.3.1.94</ecNumber>
    </recommendedName>
</protein>
<dbReference type="Gene3D" id="3.40.366.10">
    <property type="entry name" value="Malonyl-Coenzyme A Acyl Carrier Protein, domain 2"/>
    <property type="match status" value="3"/>
</dbReference>
<dbReference type="InterPro" id="IPR041618">
    <property type="entry name" value="PKS_DE"/>
</dbReference>
<dbReference type="InterPro" id="IPR057326">
    <property type="entry name" value="KR_dom"/>
</dbReference>
<name>A0A263CUV2_9PSEU</name>
<dbReference type="EMBL" id="NKYE01000033">
    <property type="protein sequence ID" value="OZM69881.1"/>
    <property type="molecule type" value="Genomic_DNA"/>
</dbReference>
<dbReference type="InterPro" id="IPR050091">
    <property type="entry name" value="PKS_NRPS_Biosynth_Enz"/>
</dbReference>
<dbReference type="SMART" id="SM00827">
    <property type="entry name" value="PKS_AT"/>
    <property type="match status" value="2"/>
</dbReference>
<dbReference type="Gene3D" id="3.40.47.10">
    <property type="match status" value="2"/>
</dbReference>
<keyword evidence="1" id="KW-0596">Phosphopantetheine</keyword>
<dbReference type="InterPro" id="IPR020806">
    <property type="entry name" value="PKS_PP-bd"/>
</dbReference>
<dbReference type="Gene3D" id="3.10.129.110">
    <property type="entry name" value="Polyketide synthase dehydratase"/>
    <property type="match status" value="2"/>
</dbReference>
<evidence type="ECO:0000256" key="4">
    <source>
        <dbReference type="ARBA" id="ARBA00022737"/>
    </source>
</evidence>
<evidence type="ECO:0000259" key="15">
    <source>
        <dbReference type="PROSITE" id="PS52004"/>
    </source>
</evidence>
<evidence type="ECO:0000259" key="16">
    <source>
        <dbReference type="PROSITE" id="PS52019"/>
    </source>
</evidence>
<dbReference type="PROSITE" id="PS00012">
    <property type="entry name" value="PHOSPHOPANTETHEINE"/>
    <property type="match status" value="2"/>
</dbReference>
<dbReference type="Pfam" id="PF00698">
    <property type="entry name" value="Acyl_transf_1"/>
    <property type="match status" value="2"/>
</dbReference>
<dbReference type="Pfam" id="PF02801">
    <property type="entry name" value="Ketoacyl-synt_C"/>
    <property type="match status" value="2"/>
</dbReference>
<dbReference type="PROSITE" id="PS50075">
    <property type="entry name" value="CARRIER"/>
    <property type="match status" value="3"/>
</dbReference>
<dbReference type="CDD" id="cd08952">
    <property type="entry name" value="KR_1_SDR_x"/>
    <property type="match status" value="1"/>
</dbReference>
<keyword evidence="4" id="KW-0677">Repeat</keyword>
<evidence type="ECO:0000256" key="1">
    <source>
        <dbReference type="ARBA" id="ARBA00022450"/>
    </source>
</evidence>
<comment type="subunit">
    <text evidence="10">Homodimer. Erythronolide synthase is composed of EryAI, EryAII and EryAIII multimodular (2 modules) polypeptides each coding for a functional synthase subunit which participates in 2 of the six FAS-like elongation steps required for formation of the polyketide. Module 1, 2, 3, 4, 5, and 6 participating in biosynthesis steps 1, 2, 3, 4, 5, and 6, respectively.</text>
</comment>
<reference evidence="17 18" key="1">
    <citation type="submission" date="2017-07" db="EMBL/GenBank/DDBJ databases">
        <title>Amycolatopsis antarcticus sp. nov., isolated from the surface of an Antarcticus brown macroalga.</title>
        <authorList>
            <person name="Wang J."/>
            <person name="Leiva S."/>
            <person name="Huang J."/>
            <person name="Huang Y."/>
        </authorList>
    </citation>
    <scope>NUCLEOTIDE SEQUENCE [LARGE SCALE GENOMIC DNA]</scope>
    <source>
        <strain evidence="17 18">AU-G6</strain>
    </source>
</reference>
<dbReference type="InterPro" id="IPR018201">
    <property type="entry name" value="Ketoacyl_synth_AS"/>
</dbReference>
<keyword evidence="6" id="KW-0012">Acyltransferase</keyword>
<dbReference type="PANTHER" id="PTHR43775">
    <property type="entry name" value="FATTY ACID SYNTHASE"/>
    <property type="match status" value="1"/>
</dbReference>
<dbReference type="Pfam" id="PF18369">
    <property type="entry name" value="PKS_DE"/>
    <property type="match status" value="1"/>
</dbReference>
<evidence type="ECO:0000256" key="3">
    <source>
        <dbReference type="ARBA" id="ARBA00022679"/>
    </source>
</evidence>
<dbReference type="Gene3D" id="6.10.140.1830">
    <property type="match status" value="1"/>
</dbReference>
<dbReference type="GO" id="GO:0004315">
    <property type="term" value="F:3-oxoacyl-[acyl-carrier-protein] synthase activity"/>
    <property type="evidence" value="ECO:0007669"/>
    <property type="project" value="InterPro"/>
</dbReference>
<dbReference type="CDD" id="cd08956">
    <property type="entry name" value="KR_3_FAS_SDR_x"/>
    <property type="match status" value="2"/>
</dbReference>
<feature type="active site" description="Proton donor; for dehydratase activity" evidence="12">
    <location>
        <position position="338"/>
    </location>
</feature>
<dbReference type="Pfam" id="PF16197">
    <property type="entry name" value="KAsynt_C_assoc"/>
    <property type="match status" value="2"/>
</dbReference>
<dbReference type="CDD" id="cd00833">
    <property type="entry name" value="PKS"/>
    <property type="match status" value="2"/>
</dbReference>
<comment type="pathway">
    <text evidence="9">Antibiotic biosynthesis; erythromycin biosynthesis.</text>
</comment>
<feature type="active site" description="Proton acceptor; for dehydratase activity" evidence="12">
    <location>
        <position position="174"/>
    </location>
</feature>
<feature type="domain" description="Ketosynthase family 3 (KS3)" evidence="15">
    <location>
        <begin position="943"/>
        <end position="1364"/>
    </location>
</feature>
<keyword evidence="5" id="KW-0511">Multifunctional enzyme</keyword>
<sequence>MIPVVSSVELGMDMATVAYWVSQVRRPVRFADAVRFVADGGNTRFVEIGPGRSLSAAVAQTAPEVLVVPGVRGDVAEEEAVVRAAAELHVSGVDIDWTALLDGTGARTVPLPTYAFQHERYWPAPVAESGDAAGLGLTPVDHPLLAAAATSAEDGSVMLTGRLSTGTHPWLADHAVNGTVLLPGTGFLELAQTAGDHVGCGQVLELTLAAPMVLPQQDQLAVQVWVGSPAADGARAVRVHSKPADTPGAEWTRHAAGLLAPAAAPIAPAPLEWPPAGAESVAMADCYQRFADDGFGYGPAFQGLRAVWRRGEELFAEVELPEPAGDAERFGLHPALLDAVLHARLLAGPDTGGQRLPFSWEGVNLHAVGATALRVRLAGHADDATIIEAFDVTGAPVLTVDRLRARVVTDLPAGPAVREDALFAVSWLPAQTPIPGPFPSVAALPAGDLADLDPVPDVVLASVPTSEPGTAGARELTSWALDLAQRWLADPRHGDARLVFRTGPGAELDPAVAAVRGLVRSARSEHPDRFGLLEAAPDADLGPALALLAEEPQLRLRDGVLTRARLTRLVPSPSPTEWDHEGTVLVTGGTGGLGALVARHLAGRGQRGLVLVSRRGPDAEGAEELRAELSAAGAEVSVLACDLTDPDAVRALVAGIAELTAVVHSAGVVDDGVLESLTPDRLATVLGPKADAVRNLHEAVADRELSAFVLFSSAANVLGSAGQGNYAAANAYLDAVAEQRRAAGLPGLSLAWGAWDTGLTDALTDADWDRIARTGFRPVTAAVGLALFDRATSEASGAVLAAPLDLAALRAQPRIPPLFGELVGPRRRTAAATTTATAPAGLAALPVAKRVAAVSELVSTKVRSVLGHAADDAVAVGVLFRDLGFDSLTAVELRNELAAATGLRLPATLVFDHPTVEVLVTHLVAELSGGDVEVASTVVTPVDEPIAVVGMGCRFPGGVRSPEDLWRLVTEGVDAVGDFPTDRGWDLASLFGPDPDRPGTSVVRRGGFLYDAGDFDAGFFGMSPREAMATDAQQRLLLEVSWEALERSGVDPRSLRGSRTGVFAGVMYSDYSALLGAEFEGHLATGTAPSVVSGRVAYSLGLEGPAVSVDTACSSSLVSLHLAVRALRSGECSLALAGGVTVLSTPMAFASFSRQGGLAPDGRCKAYAEGADGTAWSEGVGVVVVERLSDAVANGHEVLAVVRGSAVNSDGASNGLTAPSGRSQQRVIRAALADAGVSSVEVDAVEGHGTGTALGDPTEVQALLATYGQGRDVPLLLGSVKSNLGHTQAAAGVAGLIKSIQALRHGTLPPTLHADTPSTHVDWNPDALTLATTPTAWSPADRPRRIGVSSFGLSGTNAHIVLEQAASSPAAPSPEPGPVPWPLSGRTARAVREQAVNLAAAVREHPDWSVTDIAATLAVRTAFEHRAVVIGADQASLSAAAATVGSPDTGPDVVEGVADLDGRTVFVFPGQGAQWAGMGAGLLTGSPVFAERIAECERALAPWVDWSLTAVLRQEPGAPDLDRVDVVQPASWALMVSLAALWQAEGVTPDAVVGHSQGEIAAACVAGALSLADAAQVVAVRSRAIAERLAGGGGMLSVALSPAEVLTRLAPFGDALSLAAVNAPASVVVSGSATALDELAASLAEQDVRHRRIAVDYASHSAQVDALAEELPARLAGIVPRTARTPFYSAVTGDWLDGPEVDAAYWHRNLRQAVGFEPAVRTLLDQRYTLFVEVSPHPVLTTGVQETIDDAGVAAAATGTLRRDQDGPDSWLRALAAAWTRGASVDWSGRTRGARLTDLPTYPFQHERYWPLSTIPENGAANDADAGFWAAVTEQEPAVLAASLGVDEAALGSVLPALSAWRERRQAEADLADWRYRTVWRPVRAAAPVLTGRWLVVSTPAAETRADLGAAVAAALAEYGAEVRQVAVDSADADRAVVADQLGDPAYLADLAGVVSLLALAERPSPAHPALTDGLALNLALTQALGDRDCAAPLWLLTSGAVATDADDRLDHPAQAQTHGLGYVAALEHPHRFGGLVDLPAVLDETAARRLIGILADPGGEDQLAVRAAGVVARRVVRAPDVGRAPARRWTPRGSTLITGGTGVLGGFLARHLAERGAEHLVLASRSGMAAPGVAELVAELTELGTEVTVESCDVADRAALAGLLDRLAADGRELRNVLHVAVSVRLDTLAGTTPGEFADVVAAKVAGARHLDELLNTDRLDSFVLYSSTTGVWGSGEHAAYSAGNAYLEALARDRRDRGLAGTSISWGTWRDGLDRLPVERIERSGLVLMDREPALAALDRVLDDDETTITVADIDWTRYHPVFTSVRSSALFDEIPEVAAARRTTVGTGTEPTGEFVVRLRGLSGDERRRALRDLVRAQAAAVLGHAAADQVTDRRAFREFGFDSLTAVDLRNRLSRITGLTLPATLVFDHPTVSALADHLDSTVLGTAPATPVPASGPSDEPVAIVAMSCRLPGGVRSPEDLWRLLVRGGDAIGDPPTDRGWDLGDRHPTDTGPAGGRVRAGGFVEGATEFDAAFFGISPREARTMDPQQRLLLETVWETFERAGIDPHGLRGSRTGAFVGASHQDYGAAATDGHDDGYDVTSRVASVLSGRVAYLFGLEGPAVTLDTACSSSLVALHLACQSVRSGESALALAGGVTVMARPDAFTAFDRQRALAADGRCKAFGDAADGMGLAEGVGVVLVERLSDALANGRRVLAVVRGSAVNSDGASNGLTAPNGPSQQRVIRAALASAGLSPAEVDVVEAHGTGTALGDPIEAQAVLATYGQDRDEPLLLGSVKSNLGHTQAAAGVAGVIKMVLAMRHAALPATLHADHPSTHVDWAAGAVELLAESREWPETGRPRRAAVSSFGISGTNAHLVLEQAPRPAEPEPARLTPDVAPWPVSGHTEQALHAQVTELRAVAGADPLDIGHTLAHRAVLDRRQVLDATGRVLATGAGEGGDLVMVFGGQGAQRAGMGRALSARFPVFAAAWSEVAELLDPELDTPLSAVLDDQDALDRTGAAQPALFAFQVALFRLAESLGARPAALLGHSVGEIAAAHVAGSLSLPDAAHLVATRARLMDRLPEGGVMVALPVAEEEVRPLLGTEVALAAVNGPRSVVVAGAADPVAAVAARFDRARRLRASHAFHSPLMAPMLDEFRAALDGLTWREPIVPVISTVTGTLAGPGWGSPDHWVEHVARTVRFGDALGAAVEGGAAAFLEVSPDAALSGLVAEVAPDVPAVPLLRRELDEERSVVTALAQLHCAGLPVDWPALYAGTGAALIDLPTYPFQRTRHWIAPPRAGAAAGIDPLLGPGTELAGSGQVVCSGSLAGWATPEFPEAGLVELALRAGDEVGCAVLAELSVERPLGRGDEVQVILDEVAESGRRPVRVYVRADGEWERAAAGALAAEPVEPVAIRDWPPRSAEPLTPDDELVVRAWRRGSELFAELTLPPEEHLDATGHLLHPALLQSAVLLDSNRVPVSWGDVAVHATGAAVLRVHLIEHEDGTRTLWAADADGTPVATAERVVLGPVGERRARPVSDNALFTLDWTPLPSPVQPAVTDRWVVLGEGPAAAALAGSGVARAADLDQLDDLDAPPELVVVDAPVAGGPDTQAVRRSVVDALELLRVWLADTRFATSRLVLLTRREVAVGQEDEPGGLAAASVFGLVRSAQAEHPGRFALADLDDDEVSAAVLLDALAAAPDEPQLAVRHGEVLVPRLTPAERTGRDWAWSAEGTVLVTGGSGALAAPLARHLVTRHGVRHLLLVSRRGPDAPGAAELIEELATHGARARAVAADVTDRDTLAEVLAAIPAEHPLTGVAHLAGVLDDGLLTDLDAARVERVLSPKVDAAVHLDELTRDLDLAEFVLFSGFAGVVGAPGQANYAAANAALDALAARRRAAGRPARSLAWGLWVPDGETGGGAGAGMSGDLGAAELARLRRSGIVPLDHDRGFALFDAAAGVDAALVVAVQVDLRAVAHAATPAVLRGMVRPAGRPAASGAGHVATPLTERLAGRSEGERESLGVTLVVAATASVLGHDSPAAIDPRKGFLDLGMTSLNGVELRNLLAADTGLTLPTTLIFDHATPEELASHLLGLVNGAEPGATTGGVESALAELARLEASLAAGEVELGARDKLASRLSAVLWTLDGGGTPDPEPADDDEMFALIDEELRRD</sequence>
<dbReference type="Pfam" id="PF21089">
    <property type="entry name" value="PKS_DH_N"/>
    <property type="match status" value="1"/>
</dbReference>
<evidence type="ECO:0000256" key="9">
    <source>
        <dbReference type="ARBA" id="ARBA00060622"/>
    </source>
</evidence>
<dbReference type="EC" id="2.3.1.94" evidence="11"/>
<dbReference type="InterPro" id="IPR049551">
    <property type="entry name" value="PKS_DH_C"/>
</dbReference>
<dbReference type="Pfam" id="PF00109">
    <property type="entry name" value="ketoacyl-synt"/>
    <property type="match status" value="2"/>
</dbReference>
<dbReference type="Pfam" id="PF08659">
    <property type="entry name" value="KR"/>
    <property type="match status" value="3"/>
</dbReference>
<dbReference type="GO" id="GO:0006633">
    <property type="term" value="P:fatty acid biosynthetic process"/>
    <property type="evidence" value="ECO:0007669"/>
    <property type="project" value="InterPro"/>
</dbReference>
<dbReference type="NCBIfam" id="NF045894">
    <property type="entry name" value="PKS_plus_SDR"/>
    <property type="match status" value="1"/>
</dbReference>
<dbReference type="PANTHER" id="PTHR43775:SF51">
    <property type="entry name" value="INACTIVE PHENOLPHTHIOCEROL SYNTHESIS POLYKETIDE SYNTHASE TYPE I PKS1-RELATED"/>
    <property type="match status" value="1"/>
</dbReference>
<dbReference type="InParanoid" id="A0A263CUV2"/>
<dbReference type="InterPro" id="IPR013968">
    <property type="entry name" value="PKS_KR"/>
</dbReference>
<keyword evidence="3" id="KW-0808">Transferase</keyword>
<dbReference type="PROSITE" id="PS52019">
    <property type="entry name" value="PKS_MFAS_DH"/>
    <property type="match status" value="1"/>
</dbReference>
<feature type="domain" description="Ketosynthase family 3 (KS3)" evidence="15">
    <location>
        <begin position="2463"/>
        <end position="2884"/>
    </location>
</feature>
<dbReference type="Gene3D" id="1.10.1200.10">
    <property type="entry name" value="ACP-like"/>
    <property type="match status" value="3"/>
</dbReference>
<accession>A0A263CUV2</accession>
<dbReference type="InterPro" id="IPR014031">
    <property type="entry name" value="Ketoacyl_synth_C"/>
</dbReference>
<dbReference type="Proteomes" id="UP000242444">
    <property type="component" value="Unassembled WGS sequence"/>
</dbReference>
<dbReference type="SUPFAM" id="SSF51735">
    <property type="entry name" value="NAD(P)-binding Rossmann-fold domains"/>
    <property type="match status" value="6"/>
</dbReference>
<dbReference type="InterPro" id="IPR006162">
    <property type="entry name" value="Ppantetheine_attach_site"/>
</dbReference>
<dbReference type="Gene3D" id="3.30.70.3290">
    <property type="match status" value="2"/>
</dbReference>
<evidence type="ECO:0000313" key="17">
    <source>
        <dbReference type="EMBL" id="OZM69881.1"/>
    </source>
</evidence>
<dbReference type="SMART" id="SM00822">
    <property type="entry name" value="PKS_KR"/>
    <property type="match status" value="3"/>
</dbReference>
<dbReference type="Gene3D" id="3.40.50.720">
    <property type="entry name" value="NAD(P)-binding Rossmann-like Domain"/>
    <property type="match status" value="3"/>
</dbReference>
<dbReference type="GO" id="GO:0031177">
    <property type="term" value="F:phosphopantetheine binding"/>
    <property type="evidence" value="ECO:0007669"/>
    <property type="project" value="InterPro"/>
</dbReference>
<organism evidence="17 18">
    <name type="scientific">Amycolatopsis antarctica</name>
    <dbReference type="NCBI Taxonomy" id="1854586"/>
    <lineage>
        <taxon>Bacteria</taxon>
        <taxon>Bacillati</taxon>
        <taxon>Actinomycetota</taxon>
        <taxon>Actinomycetes</taxon>
        <taxon>Pseudonocardiales</taxon>
        <taxon>Pseudonocardiaceae</taxon>
        <taxon>Amycolatopsis</taxon>
    </lineage>
</organism>
<keyword evidence="2" id="KW-0597">Phosphoprotein</keyword>
<evidence type="ECO:0000256" key="8">
    <source>
        <dbReference type="ARBA" id="ARBA00060158"/>
    </source>
</evidence>
<dbReference type="InterPro" id="IPR036736">
    <property type="entry name" value="ACP-like_sf"/>
</dbReference>
<dbReference type="SUPFAM" id="SSF47336">
    <property type="entry name" value="ACP-like"/>
    <property type="match status" value="3"/>
</dbReference>
<dbReference type="FunFam" id="3.40.47.10:FF:000019">
    <property type="entry name" value="Polyketide synthase type I"/>
    <property type="match status" value="2"/>
</dbReference>
<evidence type="ECO:0000256" key="6">
    <source>
        <dbReference type="ARBA" id="ARBA00023315"/>
    </source>
</evidence>
<dbReference type="PROSITE" id="PS52004">
    <property type="entry name" value="KS3_2"/>
    <property type="match status" value="2"/>
</dbReference>
<dbReference type="InterPro" id="IPR014043">
    <property type="entry name" value="Acyl_transferase_dom"/>
</dbReference>
<dbReference type="GO" id="GO:0047879">
    <property type="term" value="F:erythronolide synthase activity"/>
    <property type="evidence" value="ECO:0007669"/>
    <property type="project" value="UniProtKB-EC"/>
</dbReference>
<dbReference type="InterPro" id="IPR055123">
    <property type="entry name" value="SpnB-like_Rossmann"/>
</dbReference>
<comment type="catalytic activity">
    <reaction evidence="7">
        <text>6 (S)-methylmalonyl-CoA + propanoyl-CoA + 6 NADPH + 12 H(+) = 6-deoxyerythronolide B + 6 CO2 + 6 NADP(+) + 7 CoA + H2O</text>
        <dbReference type="Rhea" id="RHEA:23068"/>
        <dbReference type="ChEBI" id="CHEBI:15377"/>
        <dbReference type="ChEBI" id="CHEBI:15378"/>
        <dbReference type="ChEBI" id="CHEBI:16089"/>
        <dbReference type="ChEBI" id="CHEBI:16526"/>
        <dbReference type="ChEBI" id="CHEBI:57287"/>
        <dbReference type="ChEBI" id="CHEBI:57327"/>
        <dbReference type="ChEBI" id="CHEBI:57392"/>
        <dbReference type="ChEBI" id="CHEBI:57783"/>
        <dbReference type="ChEBI" id="CHEBI:58349"/>
        <dbReference type="EC" id="2.3.1.94"/>
    </reaction>
</comment>
<dbReference type="InterPro" id="IPR032821">
    <property type="entry name" value="PKS_assoc"/>
</dbReference>
<evidence type="ECO:0000259" key="14">
    <source>
        <dbReference type="PROSITE" id="PS50075"/>
    </source>
</evidence>
<evidence type="ECO:0000313" key="18">
    <source>
        <dbReference type="Proteomes" id="UP000242444"/>
    </source>
</evidence>
<dbReference type="InterPro" id="IPR042104">
    <property type="entry name" value="PKS_dehydratase_sf"/>
</dbReference>
<dbReference type="SMART" id="SM00823">
    <property type="entry name" value="PKS_PP"/>
    <property type="match status" value="3"/>
</dbReference>
<keyword evidence="18" id="KW-1185">Reference proteome</keyword>
<dbReference type="SMART" id="SM00826">
    <property type="entry name" value="PKS_DH"/>
    <property type="match status" value="2"/>
</dbReference>
<proteinExistence type="predicted"/>
<dbReference type="InterPro" id="IPR016035">
    <property type="entry name" value="Acyl_Trfase/lysoPLipase"/>
</dbReference>
<dbReference type="GO" id="GO:0004312">
    <property type="term" value="F:fatty acid synthase activity"/>
    <property type="evidence" value="ECO:0007669"/>
    <property type="project" value="TreeGrafter"/>
</dbReference>
<dbReference type="PROSITE" id="PS00606">
    <property type="entry name" value="KS3_1"/>
    <property type="match status" value="2"/>
</dbReference>
<comment type="caution">
    <text evidence="17">The sequence shown here is derived from an EMBL/GenBank/DDBJ whole genome shotgun (WGS) entry which is preliminary data.</text>
</comment>
<feature type="domain" description="Carrier" evidence="14">
    <location>
        <begin position="2372"/>
        <end position="2447"/>
    </location>
</feature>
<gene>
    <name evidence="17" type="ORF">CFN78_28235</name>
</gene>
<evidence type="ECO:0000256" key="10">
    <source>
        <dbReference type="ARBA" id="ARBA00063272"/>
    </source>
</evidence>
<dbReference type="Pfam" id="PF14765">
    <property type="entry name" value="PS-DH"/>
    <property type="match status" value="1"/>
</dbReference>
<dbReference type="InterPro" id="IPR049900">
    <property type="entry name" value="PKS_mFAS_DH"/>
</dbReference>
<evidence type="ECO:0000256" key="5">
    <source>
        <dbReference type="ARBA" id="ARBA00023268"/>
    </source>
</evidence>
<dbReference type="FunFam" id="1.10.1200.10:FF:000007">
    <property type="entry name" value="Probable polyketide synthase pks17"/>
    <property type="match status" value="1"/>
</dbReference>
<feature type="compositionally biased region" description="Basic and acidic residues" evidence="13">
    <location>
        <begin position="2500"/>
        <end position="2513"/>
    </location>
</feature>
<dbReference type="SUPFAM" id="SSF52151">
    <property type="entry name" value="FabD/lysophospholipase-like"/>
    <property type="match status" value="3"/>
</dbReference>
<dbReference type="SUPFAM" id="SSF55048">
    <property type="entry name" value="Probable ACP-binding domain of malonyl-CoA ACP transacylase"/>
    <property type="match status" value="2"/>
</dbReference>
<dbReference type="SMART" id="SM00825">
    <property type="entry name" value="PKS_KS"/>
    <property type="match status" value="2"/>
</dbReference>
<feature type="region of interest" description="N-terminal hotdog fold" evidence="12">
    <location>
        <begin position="142"/>
        <end position="266"/>
    </location>
</feature>